<dbReference type="PROSITE" id="PS51925">
    <property type="entry name" value="SWIB_MDM2"/>
    <property type="match status" value="1"/>
</dbReference>
<keyword evidence="5" id="KW-1185">Reference proteome</keyword>
<dbReference type="InterPro" id="IPR036885">
    <property type="entry name" value="SWIB_MDM2_dom_sf"/>
</dbReference>
<protein>
    <recommendedName>
        <fullName evidence="3">DM2 domain-containing protein</fullName>
    </recommendedName>
</protein>
<keyword evidence="1" id="KW-0597">Phosphoprotein</keyword>
<organism evidence="4 5">
    <name type="scientific">Oedothorax gibbosus</name>
    <dbReference type="NCBI Taxonomy" id="931172"/>
    <lineage>
        <taxon>Eukaryota</taxon>
        <taxon>Metazoa</taxon>
        <taxon>Ecdysozoa</taxon>
        <taxon>Arthropoda</taxon>
        <taxon>Chelicerata</taxon>
        <taxon>Arachnida</taxon>
        <taxon>Araneae</taxon>
        <taxon>Araneomorphae</taxon>
        <taxon>Entelegynae</taxon>
        <taxon>Araneoidea</taxon>
        <taxon>Linyphiidae</taxon>
        <taxon>Erigoninae</taxon>
        <taxon>Oedothorax</taxon>
    </lineage>
</organism>
<feature type="domain" description="DM2" evidence="3">
    <location>
        <begin position="378"/>
        <end position="455"/>
    </location>
</feature>
<name>A0AAV6U8Z3_9ARAC</name>
<dbReference type="Proteomes" id="UP000827092">
    <property type="component" value="Unassembled WGS sequence"/>
</dbReference>
<comment type="caution">
    <text evidence="4">The sequence shown here is derived from an EMBL/GenBank/DDBJ whole genome shotgun (WGS) entry which is preliminary data.</text>
</comment>
<dbReference type="Gene3D" id="1.10.245.10">
    <property type="entry name" value="SWIB/MDM2 domain"/>
    <property type="match status" value="1"/>
</dbReference>
<dbReference type="AlphaFoldDB" id="A0AAV6U8Z3"/>
<evidence type="ECO:0000313" key="4">
    <source>
        <dbReference type="EMBL" id="KAG8180750.1"/>
    </source>
</evidence>
<evidence type="ECO:0000313" key="5">
    <source>
        <dbReference type="Proteomes" id="UP000827092"/>
    </source>
</evidence>
<proteinExistence type="predicted"/>
<feature type="compositionally biased region" description="Basic and acidic residues" evidence="2">
    <location>
        <begin position="168"/>
        <end position="180"/>
    </location>
</feature>
<dbReference type="InterPro" id="IPR038041">
    <property type="entry name" value="SMARCD1_SWIB_dom"/>
</dbReference>
<evidence type="ECO:0000256" key="1">
    <source>
        <dbReference type="ARBA" id="ARBA00022553"/>
    </source>
</evidence>
<accession>A0AAV6U8Z3</accession>
<gene>
    <name evidence="4" type="ORF">JTE90_026224</name>
</gene>
<dbReference type="InterPro" id="IPR019835">
    <property type="entry name" value="SWIB_domain"/>
</dbReference>
<reference evidence="4 5" key="1">
    <citation type="journal article" date="2022" name="Nat. Ecol. Evol.">
        <title>A masculinizing supergene underlies an exaggerated male reproductive morph in a spider.</title>
        <authorList>
            <person name="Hendrickx F."/>
            <person name="De Corte Z."/>
            <person name="Sonet G."/>
            <person name="Van Belleghem S.M."/>
            <person name="Kostlbacher S."/>
            <person name="Vangestel C."/>
        </authorList>
    </citation>
    <scope>NUCLEOTIDE SEQUENCE [LARGE SCALE GENOMIC DNA]</scope>
    <source>
        <strain evidence="4">W744_W776</strain>
    </source>
</reference>
<dbReference type="SUPFAM" id="SSF47592">
    <property type="entry name" value="SWIB/MDM2 domain"/>
    <property type="match status" value="1"/>
</dbReference>
<evidence type="ECO:0000256" key="2">
    <source>
        <dbReference type="SAM" id="MobiDB-lite"/>
    </source>
</evidence>
<feature type="compositionally biased region" description="Gly residues" evidence="2">
    <location>
        <begin position="194"/>
        <end position="208"/>
    </location>
</feature>
<dbReference type="EMBL" id="JAFNEN010000552">
    <property type="protein sequence ID" value="KAG8180750.1"/>
    <property type="molecule type" value="Genomic_DNA"/>
</dbReference>
<feature type="region of interest" description="Disordered" evidence="2">
    <location>
        <begin position="37"/>
        <end position="215"/>
    </location>
</feature>
<dbReference type="PANTHER" id="PTHR13844">
    <property type="entry name" value="SWI/SNF-RELATED MATRIX-ASSOCIATED ACTIN-DEPENDENT REGULATOR OF CHROMATIN SUBFAMILY D"/>
    <property type="match status" value="1"/>
</dbReference>
<feature type="compositionally biased region" description="Pro residues" evidence="2">
    <location>
        <begin position="44"/>
        <end position="71"/>
    </location>
</feature>
<dbReference type="Pfam" id="PF02201">
    <property type="entry name" value="SWIB"/>
    <property type="match status" value="1"/>
</dbReference>
<dbReference type="GO" id="GO:0005634">
    <property type="term" value="C:nucleus"/>
    <property type="evidence" value="ECO:0007669"/>
    <property type="project" value="UniProtKB-ARBA"/>
</dbReference>
<dbReference type="CDD" id="cd17674">
    <property type="entry name" value="SWIB_BAF60A"/>
    <property type="match status" value="1"/>
</dbReference>
<evidence type="ECO:0000259" key="3">
    <source>
        <dbReference type="PROSITE" id="PS51925"/>
    </source>
</evidence>
<sequence>MRILCFQKFSYLSFLFYFKNHRGNCFFETQHPPRMASNMNRGYPVPPQTGPPSNAAPPPSTGPPTGGPVPPGHIKQEGPTTMQPIGPGMRPPERPMGLQHAGPPPNRQYGTPTPVYQGQGPRPSYPPMTNSSTPPPQAMHGRGMGPPTNSYSGRAGPQGAMGGPIAMESRKRPAPDRSEGRAQGPTSSKSAPSSGGGPPGSSGGGGGSSKKKKKLAEKILPQKVRDLVPESQAYMDLLTFERKLDSTIMRKRLDIQEALKRPMKQKRKLRIFISNTFYPGKPEGEGADDPTVPSWELRVEGRLLDDPNAPKADQSKVKRKFSSFFKSLVIELDKDLYGPDNHLVEWHRTPTTTETDGFQVKRPGDKNVRCTILLLLDYQPLQFKLDSRLARLLGIHTQTRPIIIGALWQYIKSHKLQDSHEREYINCDKYLEQIFQCSRMKFAEIPQRLHQLLHPADPIIINHVISVEGPDNKKTACYDIDVEVDDPLKSQMNSFLLSTASQQEIQTLDNKIHETVETINQLKTNREFFLSFAKEPQQFIYKWLISQTRDLKIMTDVVGNPEEERRSDFYYQPWAQEAVCRYFYGKVNQRRAELEQALGIRNT</sequence>
<dbReference type="FunFam" id="1.10.245.10:FF:000001">
    <property type="entry name" value="SWI/SNF-related matrix-associated regulator of chromatin subfamily D member 3 isoform 1"/>
    <property type="match status" value="1"/>
</dbReference>
<dbReference type="SMART" id="SM00151">
    <property type="entry name" value="SWIB"/>
    <property type="match status" value="1"/>
</dbReference>
<dbReference type="InterPro" id="IPR003121">
    <property type="entry name" value="SWIB_MDM2_domain"/>
</dbReference>